<dbReference type="Proteomes" id="UP000288216">
    <property type="component" value="Unassembled WGS sequence"/>
</dbReference>
<reference evidence="2 3" key="1">
    <citation type="journal article" date="2018" name="Nat. Ecol. Evol.">
        <title>Shark genomes provide insights into elasmobranch evolution and the origin of vertebrates.</title>
        <authorList>
            <person name="Hara Y"/>
            <person name="Yamaguchi K"/>
            <person name="Onimaru K"/>
            <person name="Kadota M"/>
            <person name="Koyanagi M"/>
            <person name="Keeley SD"/>
            <person name="Tatsumi K"/>
            <person name="Tanaka K"/>
            <person name="Motone F"/>
            <person name="Kageyama Y"/>
            <person name="Nozu R"/>
            <person name="Adachi N"/>
            <person name="Nishimura O"/>
            <person name="Nakagawa R"/>
            <person name="Tanegashima C"/>
            <person name="Kiyatake I"/>
            <person name="Matsumoto R"/>
            <person name="Murakumo K"/>
            <person name="Nishida K"/>
            <person name="Terakita A"/>
            <person name="Kuratani S"/>
            <person name="Sato K"/>
            <person name="Hyodo S Kuraku.S."/>
        </authorList>
    </citation>
    <scope>NUCLEOTIDE SEQUENCE [LARGE SCALE GENOMIC DNA]</scope>
</reference>
<name>A0A401QF44_SCYTO</name>
<protein>
    <submittedName>
        <fullName evidence="2">Uncharacterized protein</fullName>
    </submittedName>
</protein>
<keyword evidence="1" id="KW-0175">Coiled coil</keyword>
<proteinExistence type="predicted"/>
<feature type="non-terminal residue" evidence="2">
    <location>
        <position position="78"/>
    </location>
</feature>
<comment type="caution">
    <text evidence="2">The sequence shown here is derived from an EMBL/GenBank/DDBJ whole genome shotgun (WGS) entry which is preliminary data.</text>
</comment>
<evidence type="ECO:0000256" key="1">
    <source>
        <dbReference type="SAM" id="Coils"/>
    </source>
</evidence>
<evidence type="ECO:0000313" key="3">
    <source>
        <dbReference type="Proteomes" id="UP000288216"/>
    </source>
</evidence>
<dbReference type="OrthoDB" id="10539767at2759"/>
<feature type="non-terminal residue" evidence="2">
    <location>
        <position position="1"/>
    </location>
</feature>
<dbReference type="AlphaFoldDB" id="A0A401QF44"/>
<gene>
    <name evidence="2" type="ORF">scyTo_0024670</name>
</gene>
<evidence type="ECO:0000313" key="2">
    <source>
        <dbReference type="EMBL" id="GCB84000.1"/>
    </source>
</evidence>
<keyword evidence="3" id="KW-1185">Reference proteome</keyword>
<sequence>KGSEALRLHVKEQFSQMHRFLSEKEDSLSRELTEHENSVLELIRENLRRAEEGLRSLDARLKRLNGQQAQGDDIQFLK</sequence>
<feature type="coiled-coil region" evidence="1">
    <location>
        <begin position="25"/>
        <end position="67"/>
    </location>
</feature>
<organism evidence="2 3">
    <name type="scientific">Scyliorhinus torazame</name>
    <name type="common">Cloudy catshark</name>
    <name type="synonym">Catulus torazame</name>
    <dbReference type="NCBI Taxonomy" id="75743"/>
    <lineage>
        <taxon>Eukaryota</taxon>
        <taxon>Metazoa</taxon>
        <taxon>Chordata</taxon>
        <taxon>Craniata</taxon>
        <taxon>Vertebrata</taxon>
        <taxon>Chondrichthyes</taxon>
        <taxon>Elasmobranchii</taxon>
        <taxon>Galeomorphii</taxon>
        <taxon>Galeoidea</taxon>
        <taxon>Carcharhiniformes</taxon>
        <taxon>Scyliorhinidae</taxon>
        <taxon>Scyliorhinus</taxon>
    </lineage>
</organism>
<dbReference type="EMBL" id="BFAA01052829">
    <property type="protein sequence ID" value="GCB84000.1"/>
    <property type="molecule type" value="Genomic_DNA"/>
</dbReference>
<accession>A0A401QF44</accession>